<comment type="caution">
    <text evidence="1">The sequence shown here is derived from an EMBL/GenBank/DDBJ whole genome shotgun (WGS) entry which is preliminary data.</text>
</comment>
<protein>
    <submittedName>
        <fullName evidence="1">Uncharacterized protein</fullName>
    </submittedName>
</protein>
<proteinExistence type="predicted"/>
<gene>
    <name evidence="1" type="ORF">C4F40_05390</name>
</gene>
<dbReference type="Proteomes" id="UP000618319">
    <property type="component" value="Unassembled WGS sequence"/>
</dbReference>
<reference evidence="1 2" key="1">
    <citation type="submission" date="2018-02" db="EMBL/GenBank/DDBJ databases">
        <title>Sphingobacterium KA21.</title>
        <authorList>
            <person name="Vasarhelyi B.M."/>
            <person name="Deshmukh S."/>
            <person name="Balint B."/>
            <person name="Kukolya J."/>
        </authorList>
    </citation>
    <scope>NUCLEOTIDE SEQUENCE [LARGE SCALE GENOMIC DNA]</scope>
    <source>
        <strain evidence="1 2">Ka21</strain>
    </source>
</reference>
<evidence type="ECO:0000313" key="1">
    <source>
        <dbReference type="EMBL" id="MBE8720162.1"/>
    </source>
</evidence>
<evidence type="ECO:0000313" key="2">
    <source>
        <dbReference type="Proteomes" id="UP000618319"/>
    </source>
</evidence>
<accession>A0ABR9T594</accession>
<sequence>MHRSFWDRDYKTIKQNLWLLTKAVVSFGWENTEEVDHGRTVIFLKKMVTAAWRCKEYMEREKYTHPSFHLKWEENPFYQRPTDQDHEYNDRNKPYLMHEGKIQHLSVAEVRDFTLAIDHFFEQLNVLDWLALLDKWEEYSRKVESIASEGWDEHPLCTYDELRRLIEITYLGDSFYYNHPVEDGLVHNGHFFDADYVITKLDATNTGVYNPLEQINWIFGDYTVYELKEEIDYWFDCAIDETKIWNKAEPGKLIDFHDWIICLYEAGWLLLQGEEVPAKWLDPHLFEHFDLPKESLTQNPQTNLLSLKQRANSTRTLSILYRRTGIGFLRDQLGEVLSYALRTSKNPYSSYEDKRNLLKKIVEILDVINQRNCLSKKHLDLEVSKISPAEPSP</sequence>
<name>A0ABR9T594_9SPHI</name>
<dbReference type="EMBL" id="PSKQ01000017">
    <property type="protein sequence ID" value="MBE8720162.1"/>
    <property type="molecule type" value="Genomic_DNA"/>
</dbReference>
<keyword evidence="2" id="KW-1185">Reference proteome</keyword>
<organism evidence="1 2">
    <name type="scientific">Sphingobacterium pedocola</name>
    <dbReference type="NCBI Taxonomy" id="2082722"/>
    <lineage>
        <taxon>Bacteria</taxon>
        <taxon>Pseudomonadati</taxon>
        <taxon>Bacteroidota</taxon>
        <taxon>Sphingobacteriia</taxon>
        <taxon>Sphingobacteriales</taxon>
        <taxon>Sphingobacteriaceae</taxon>
        <taxon>Sphingobacterium</taxon>
    </lineage>
</organism>